<dbReference type="AlphaFoldDB" id="A0A1I0PAK1"/>
<reference evidence="2" key="1">
    <citation type="submission" date="2016-10" db="EMBL/GenBank/DDBJ databases">
        <authorList>
            <person name="Varghese N."/>
            <person name="Submissions S."/>
        </authorList>
    </citation>
    <scope>NUCLEOTIDE SEQUENCE [LARGE SCALE GENOMIC DNA]</scope>
    <source>
        <strain evidence="2">DSM 3695</strain>
    </source>
</reference>
<protein>
    <submittedName>
        <fullName evidence="1">Uncharacterized protein</fullName>
    </submittedName>
</protein>
<accession>A0A1I0PAK1</accession>
<proteinExistence type="predicted"/>
<gene>
    <name evidence="1" type="ORF">SAMN04488122_0668</name>
</gene>
<evidence type="ECO:0000313" key="1">
    <source>
        <dbReference type="EMBL" id="SEW11369.1"/>
    </source>
</evidence>
<name>A0A1I0PAK1_9BACT</name>
<sequence length="344" mass="37779">MPVFAQYSGEDANPAPPAQKKISLAKAAPASADSLSPAVSRITIVNAVWDTARIGFLQTGLFNNKVEAVPDKEMNRYLQDYVDSTFRNLFSVGKPLLVWVVEDLRIGERTQMMSEKSYVRVKVTAFVSKDGNVYKLLKSMDVVRLRNGFDVTHQHRNNISNAFKEFYAQSVSDIDAAIAAQTPELTLDAIRAQYAQKREYPILKAARLNDGVYLNFSSFLENKPEIISFEIKGRAGKSKIYNTTDGQKTLVTAPWGIVKDGQPFKYKKAALIALSRSGYGYVITSYLSAYERRQSAIIGGALIGGIAGGLLGSTAALQHTDAFPELTLPAEATAIDMETGELIF</sequence>
<dbReference type="Proteomes" id="UP000199310">
    <property type="component" value="Unassembled WGS sequence"/>
</dbReference>
<keyword evidence="2" id="KW-1185">Reference proteome</keyword>
<evidence type="ECO:0000313" key="2">
    <source>
        <dbReference type="Proteomes" id="UP000199310"/>
    </source>
</evidence>
<dbReference type="EMBL" id="FOJG01000001">
    <property type="protein sequence ID" value="SEW11369.1"/>
    <property type="molecule type" value="Genomic_DNA"/>
</dbReference>
<organism evidence="1 2">
    <name type="scientific">Chitinophaga arvensicola</name>
    <dbReference type="NCBI Taxonomy" id="29529"/>
    <lineage>
        <taxon>Bacteria</taxon>
        <taxon>Pseudomonadati</taxon>
        <taxon>Bacteroidota</taxon>
        <taxon>Chitinophagia</taxon>
        <taxon>Chitinophagales</taxon>
        <taxon>Chitinophagaceae</taxon>
        <taxon>Chitinophaga</taxon>
    </lineage>
</organism>